<accession>A0A840EB16</accession>
<feature type="transmembrane region" description="Helical" evidence="7">
    <location>
        <begin position="100"/>
        <end position="118"/>
    </location>
</feature>
<keyword evidence="6 7" id="KW-0472">Membrane</keyword>
<sequence length="229" mass="25255">MFFPIGDDQVRGGHRPHFSYGLIALNVLVFAYQYSLGMEAGQEFVYMWGTIPERIQSGSGYATLITSMFLHGGWLHLLGNMLYLWIFSDNIEATIGSPKFIVFYLLGGLAAGLCHIYFNSGSPIPAVGASGALSAVMGAYIVLFPRSNVRGYFFFFRITVPAFLFLGFWFYQQSSAGFASLQDSAGTGIAWWAHIGGFVFGVLAGFYFRATHYIPRHSDGYASGDDITF</sequence>
<dbReference type="GO" id="GO:0016020">
    <property type="term" value="C:membrane"/>
    <property type="evidence" value="ECO:0007669"/>
    <property type="project" value="UniProtKB-SubCell"/>
</dbReference>
<dbReference type="GO" id="GO:0004252">
    <property type="term" value="F:serine-type endopeptidase activity"/>
    <property type="evidence" value="ECO:0007669"/>
    <property type="project" value="InterPro"/>
</dbReference>
<dbReference type="RefSeq" id="WP_183497126.1">
    <property type="nucleotide sequence ID" value="NZ_JACIFF010000010.1"/>
</dbReference>
<dbReference type="InterPro" id="IPR022764">
    <property type="entry name" value="Peptidase_S54_rhomboid_dom"/>
</dbReference>
<feature type="domain" description="Peptidase S54 rhomboid" evidence="8">
    <location>
        <begin position="62"/>
        <end position="209"/>
    </location>
</feature>
<reference evidence="9 10" key="1">
    <citation type="submission" date="2020-08" db="EMBL/GenBank/DDBJ databases">
        <title>Genomic Encyclopedia of Type Strains, Phase IV (KMG-IV): sequencing the most valuable type-strain genomes for metagenomic binning, comparative biology and taxonomic classification.</title>
        <authorList>
            <person name="Goeker M."/>
        </authorList>
    </citation>
    <scope>NUCLEOTIDE SEQUENCE [LARGE SCALE GENOMIC DNA]</scope>
    <source>
        <strain evidence="9 10">DSM 105137</strain>
    </source>
</reference>
<evidence type="ECO:0000256" key="2">
    <source>
        <dbReference type="ARBA" id="ARBA00009045"/>
    </source>
</evidence>
<keyword evidence="9" id="KW-0645">Protease</keyword>
<dbReference type="AlphaFoldDB" id="A0A840EB16"/>
<evidence type="ECO:0000313" key="10">
    <source>
        <dbReference type="Proteomes" id="UP000576209"/>
    </source>
</evidence>
<keyword evidence="10" id="KW-1185">Reference proteome</keyword>
<evidence type="ECO:0000256" key="1">
    <source>
        <dbReference type="ARBA" id="ARBA00004141"/>
    </source>
</evidence>
<evidence type="ECO:0000256" key="3">
    <source>
        <dbReference type="ARBA" id="ARBA00022692"/>
    </source>
</evidence>
<dbReference type="PANTHER" id="PTHR43731">
    <property type="entry name" value="RHOMBOID PROTEASE"/>
    <property type="match status" value="1"/>
</dbReference>
<proteinExistence type="inferred from homology"/>
<gene>
    <name evidence="9" type="ORF">GGR28_003541</name>
</gene>
<organism evidence="9 10">
    <name type="scientific">Neolewinella aquimaris</name>
    <dbReference type="NCBI Taxonomy" id="1835722"/>
    <lineage>
        <taxon>Bacteria</taxon>
        <taxon>Pseudomonadati</taxon>
        <taxon>Bacteroidota</taxon>
        <taxon>Saprospiria</taxon>
        <taxon>Saprospirales</taxon>
        <taxon>Lewinellaceae</taxon>
        <taxon>Neolewinella</taxon>
    </lineage>
</organism>
<feature type="transmembrane region" description="Helical" evidence="7">
    <location>
        <begin position="68"/>
        <end position="88"/>
    </location>
</feature>
<keyword evidence="5 7" id="KW-1133">Transmembrane helix</keyword>
<protein>
    <submittedName>
        <fullName evidence="9">Membrane associated rhomboid family serine protease</fullName>
    </submittedName>
</protein>
<dbReference type="InterPro" id="IPR035952">
    <property type="entry name" value="Rhomboid-like_sf"/>
</dbReference>
<dbReference type="EMBL" id="JACIFF010000010">
    <property type="protein sequence ID" value="MBB4080902.1"/>
    <property type="molecule type" value="Genomic_DNA"/>
</dbReference>
<evidence type="ECO:0000256" key="6">
    <source>
        <dbReference type="ARBA" id="ARBA00023136"/>
    </source>
</evidence>
<keyword evidence="4" id="KW-0378">Hydrolase</keyword>
<dbReference type="GO" id="GO:0006508">
    <property type="term" value="P:proteolysis"/>
    <property type="evidence" value="ECO:0007669"/>
    <property type="project" value="UniProtKB-KW"/>
</dbReference>
<keyword evidence="3 7" id="KW-0812">Transmembrane</keyword>
<comment type="subcellular location">
    <subcellularLocation>
        <location evidence="1">Membrane</location>
        <topology evidence="1">Multi-pass membrane protein</topology>
    </subcellularLocation>
</comment>
<dbReference type="Pfam" id="PF01694">
    <property type="entry name" value="Rhomboid"/>
    <property type="match status" value="1"/>
</dbReference>
<dbReference type="PANTHER" id="PTHR43731:SF14">
    <property type="entry name" value="PRESENILIN-ASSOCIATED RHOMBOID-LIKE PROTEIN, MITOCHONDRIAL"/>
    <property type="match status" value="1"/>
</dbReference>
<dbReference type="InterPro" id="IPR050925">
    <property type="entry name" value="Rhomboid_protease_S54"/>
</dbReference>
<evidence type="ECO:0000313" key="9">
    <source>
        <dbReference type="EMBL" id="MBB4080902.1"/>
    </source>
</evidence>
<feature type="transmembrane region" description="Helical" evidence="7">
    <location>
        <begin position="18"/>
        <end position="36"/>
    </location>
</feature>
<feature type="transmembrane region" description="Helical" evidence="7">
    <location>
        <begin position="191"/>
        <end position="208"/>
    </location>
</feature>
<comment type="similarity">
    <text evidence="2">Belongs to the peptidase S54 family.</text>
</comment>
<evidence type="ECO:0000256" key="7">
    <source>
        <dbReference type="SAM" id="Phobius"/>
    </source>
</evidence>
<comment type="caution">
    <text evidence="9">The sequence shown here is derived from an EMBL/GenBank/DDBJ whole genome shotgun (WGS) entry which is preliminary data.</text>
</comment>
<feature type="transmembrane region" description="Helical" evidence="7">
    <location>
        <begin position="151"/>
        <end position="171"/>
    </location>
</feature>
<feature type="transmembrane region" description="Helical" evidence="7">
    <location>
        <begin position="124"/>
        <end position="144"/>
    </location>
</feature>
<dbReference type="Proteomes" id="UP000576209">
    <property type="component" value="Unassembled WGS sequence"/>
</dbReference>
<evidence type="ECO:0000259" key="8">
    <source>
        <dbReference type="Pfam" id="PF01694"/>
    </source>
</evidence>
<evidence type="ECO:0000256" key="4">
    <source>
        <dbReference type="ARBA" id="ARBA00022801"/>
    </source>
</evidence>
<dbReference type="SUPFAM" id="SSF144091">
    <property type="entry name" value="Rhomboid-like"/>
    <property type="match status" value="1"/>
</dbReference>
<dbReference type="Gene3D" id="1.20.1540.10">
    <property type="entry name" value="Rhomboid-like"/>
    <property type="match status" value="1"/>
</dbReference>
<name>A0A840EB16_9BACT</name>
<evidence type="ECO:0000256" key="5">
    <source>
        <dbReference type="ARBA" id="ARBA00022989"/>
    </source>
</evidence>